<dbReference type="Proteomes" id="UP000217790">
    <property type="component" value="Unassembled WGS sequence"/>
</dbReference>
<organism evidence="2 3">
    <name type="scientific">Armillaria gallica</name>
    <name type="common">Bulbous honey fungus</name>
    <name type="synonym">Armillaria bulbosa</name>
    <dbReference type="NCBI Taxonomy" id="47427"/>
    <lineage>
        <taxon>Eukaryota</taxon>
        <taxon>Fungi</taxon>
        <taxon>Dikarya</taxon>
        <taxon>Basidiomycota</taxon>
        <taxon>Agaricomycotina</taxon>
        <taxon>Agaricomycetes</taxon>
        <taxon>Agaricomycetidae</taxon>
        <taxon>Agaricales</taxon>
        <taxon>Marasmiineae</taxon>
        <taxon>Physalacriaceae</taxon>
        <taxon>Armillaria</taxon>
    </lineage>
</organism>
<accession>A0A2H3DGG3</accession>
<keyword evidence="3" id="KW-1185">Reference proteome</keyword>
<dbReference type="EMBL" id="KZ293665">
    <property type="protein sequence ID" value="PBK90552.1"/>
    <property type="molecule type" value="Genomic_DNA"/>
</dbReference>
<feature type="compositionally biased region" description="Low complexity" evidence="1">
    <location>
        <begin position="231"/>
        <end position="244"/>
    </location>
</feature>
<evidence type="ECO:0000256" key="1">
    <source>
        <dbReference type="SAM" id="MobiDB-lite"/>
    </source>
</evidence>
<evidence type="ECO:0000313" key="3">
    <source>
        <dbReference type="Proteomes" id="UP000217790"/>
    </source>
</evidence>
<feature type="compositionally biased region" description="Polar residues" evidence="1">
    <location>
        <begin position="472"/>
        <end position="489"/>
    </location>
</feature>
<feature type="region of interest" description="Disordered" evidence="1">
    <location>
        <begin position="106"/>
        <end position="126"/>
    </location>
</feature>
<evidence type="ECO:0000313" key="2">
    <source>
        <dbReference type="EMBL" id="PBK90552.1"/>
    </source>
</evidence>
<feature type="compositionally biased region" description="Polar residues" evidence="1">
    <location>
        <begin position="14"/>
        <end position="23"/>
    </location>
</feature>
<feature type="compositionally biased region" description="Low complexity" evidence="1">
    <location>
        <begin position="1"/>
        <end position="12"/>
    </location>
</feature>
<feature type="region of interest" description="Disordered" evidence="1">
    <location>
        <begin position="184"/>
        <end position="205"/>
    </location>
</feature>
<dbReference type="AlphaFoldDB" id="A0A2H3DGG3"/>
<proteinExistence type="predicted"/>
<reference evidence="3" key="1">
    <citation type="journal article" date="2017" name="Nat. Ecol. Evol.">
        <title>Genome expansion and lineage-specific genetic innovations in the forest pathogenic fungi Armillaria.</title>
        <authorList>
            <person name="Sipos G."/>
            <person name="Prasanna A.N."/>
            <person name="Walter M.C."/>
            <person name="O'Connor E."/>
            <person name="Balint B."/>
            <person name="Krizsan K."/>
            <person name="Kiss B."/>
            <person name="Hess J."/>
            <person name="Varga T."/>
            <person name="Slot J."/>
            <person name="Riley R."/>
            <person name="Boka B."/>
            <person name="Rigling D."/>
            <person name="Barry K."/>
            <person name="Lee J."/>
            <person name="Mihaltcheva S."/>
            <person name="LaButti K."/>
            <person name="Lipzen A."/>
            <person name="Waldron R."/>
            <person name="Moloney N.M."/>
            <person name="Sperisen C."/>
            <person name="Kredics L."/>
            <person name="Vagvoelgyi C."/>
            <person name="Patrignani A."/>
            <person name="Fitzpatrick D."/>
            <person name="Nagy I."/>
            <person name="Doyle S."/>
            <person name="Anderson J.B."/>
            <person name="Grigoriev I.V."/>
            <person name="Gueldener U."/>
            <person name="Muensterkoetter M."/>
            <person name="Nagy L.G."/>
        </authorList>
    </citation>
    <scope>NUCLEOTIDE SEQUENCE [LARGE SCALE GENOMIC DNA]</scope>
    <source>
        <strain evidence="3">Ar21-2</strain>
    </source>
</reference>
<protein>
    <submittedName>
        <fullName evidence="2">Uncharacterized protein</fullName>
    </submittedName>
</protein>
<feature type="compositionally biased region" description="Acidic residues" evidence="1">
    <location>
        <begin position="106"/>
        <end position="119"/>
    </location>
</feature>
<name>A0A2H3DGG3_ARMGA</name>
<dbReference type="InParanoid" id="A0A2H3DGG3"/>
<sequence>MPAISSASSRNSSKWKQVSSSPVPQLVETTPELVPRKKVKSSGMHAGVSGKSMHDLLPAVSITSGQSVVRGTRLSVSDDSAVDDADLSSHSLRRHGRALFVDDEALEASGEESEEESAEESATVGAASESIDACSNSSVEIVKHVHPHIPRTPNAVQVTALEAGMARSLRSKCVAATKPEVFLEDLPSPRPETRGMGRSSGMTPSKGAVAIRLVESDNGTGATISDPKPISAKGSSSTSPSLKSAKAKGKMRATTLGSDNDVPLFYPSDDDAPMTQTQDSPVKGEKAASSVNLASVLAGLLGDDVHDSSPEPDEEAPVLRAVLHPGLDVNEPADETLRVMQPHLMEEHLVTLGVSLVKAFKFKQYGAFVNLGHLNTSLLGPVGKTLHVGDTNSVCLAMGLVMECMLFKPGYQGSSHSSLGKCIRHLCIMPFHQWFHCESTMWGIAFDLEYMQTSALSDRGMSYVSHVEDATGRTNKNSKYSSTHSSPTKGSHWKTPAKTVSAATITPGTSYPSSLGFMDEVPIYDSRASAGSHFLFRPSDFALLSRLPRYTTSQDLDTFTLVTVGYSVSIWSGFNDALRVTPNILFVIVLGSMPKKETIAAHGLIE</sequence>
<feature type="region of interest" description="Disordered" evidence="1">
    <location>
        <begin position="1"/>
        <end position="52"/>
    </location>
</feature>
<feature type="region of interest" description="Disordered" evidence="1">
    <location>
        <begin position="217"/>
        <end position="287"/>
    </location>
</feature>
<gene>
    <name evidence="2" type="ORF">ARMGADRAFT_1032546</name>
</gene>
<dbReference type="OrthoDB" id="3065719at2759"/>
<feature type="region of interest" description="Disordered" evidence="1">
    <location>
        <begin position="472"/>
        <end position="494"/>
    </location>
</feature>
<dbReference type="STRING" id="47427.A0A2H3DGG3"/>